<comment type="similarity">
    <text evidence="1">Belongs to the multicopper oxidase family.</text>
</comment>
<dbReference type="InterPro" id="IPR008972">
    <property type="entry name" value="Cupredoxin"/>
</dbReference>
<dbReference type="InterPro" id="IPR011707">
    <property type="entry name" value="Cu-oxidase-like_N"/>
</dbReference>
<organism evidence="8 9">
    <name type="scientific">Letharia lupina</name>
    <dbReference type="NCBI Taxonomy" id="560253"/>
    <lineage>
        <taxon>Eukaryota</taxon>
        <taxon>Fungi</taxon>
        <taxon>Dikarya</taxon>
        <taxon>Ascomycota</taxon>
        <taxon>Pezizomycotina</taxon>
        <taxon>Lecanoromycetes</taxon>
        <taxon>OSLEUM clade</taxon>
        <taxon>Lecanoromycetidae</taxon>
        <taxon>Lecanorales</taxon>
        <taxon>Lecanorineae</taxon>
        <taxon>Parmeliaceae</taxon>
        <taxon>Letharia</taxon>
    </lineage>
</organism>
<dbReference type="Proteomes" id="UP000593566">
    <property type="component" value="Unassembled WGS sequence"/>
</dbReference>
<name>A0A8H6CEJ0_9LECA</name>
<dbReference type="Pfam" id="PF07731">
    <property type="entry name" value="Cu-oxidase_2"/>
    <property type="match status" value="1"/>
</dbReference>
<dbReference type="CDD" id="cd13877">
    <property type="entry name" value="CuRO_2_Fet3p_like"/>
    <property type="match status" value="1"/>
</dbReference>
<dbReference type="GO" id="GO:0005507">
    <property type="term" value="F:copper ion binding"/>
    <property type="evidence" value="ECO:0007669"/>
    <property type="project" value="InterPro"/>
</dbReference>
<feature type="signal peptide" evidence="4">
    <location>
        <begin position="1"/>
        <end position="15"/>
    </location>
</feature>
<gene>
    <name evidence="8" type="ORF">HO133_001995</name>
</gene>
<keyword evidence="9" id="KW-1185">Reference proteome</keyword>
<comment type="caution">
    <text evidence="8">The sequence shown here is derived from an EMBL/GenBank/DDBJ whole genome shotgun (WGS) entry which is preliminary data.</text>
</comment>
<dbReference type="GO" id="GO:0010106">
    <property type="term" value="P:cellular response to iron ion starvation"/>
    <property type="evidence" value="ECO:0007669"/>
    <property type="project" value="TreeGrafter"/>
</dbReference>
<dbReference type="SUPFAM" id="SSF49503">
    <property type="entry name" value="Cupredoxins"/>
    <property type="match status" value="3"/>
</dbReference>
<dbReference type="InterPro" id="IPR045087">
    <property type="entry name" value="Cu-oxidase_fam"/>
</dbReference>
<keyword evidence="3" id="KW-0186">Copper</keyword>
<dbReference type="Pfam" id="PF07732">
    <property type="entry name" value="Cu-oxidase_3"/>
    <property type="match status" value="1"/>
</dbReference>
<dbReference type="InterPro" id="IPR001117">
    <property type="entry name" value="Cu-oxidase_2nd"/>
</dbReference>
<dbReference type="PANTHER" id="PTHR11709:SF361">
    <property type="entry name" value="IRON TRANSPORT MULTICOPPER OXIDASE FET3"/>
    <property type="match status" value="1"/>
</dbReference>
<dbReference type="InterPro" id="IPR011706">
    <property type="entry name" value="Cu-oxidase_C"/>
</dbReference>
<dbReference type="AlphaFoldDB" id="A0A8H6CEJ0"/>
<sequence>MMLLKSSLLASLAHGICIYAAVYDWDVTWVNRNPDGLHARPVIGINNQWPVPAVMANVGEQITVHLTNQLGNETTSVHFHGLFQNGTNSMDGPTGVTQCPIGPGETFTQVFTVNQPGTYWYHSHNGGQYPDGFRGPILIHDPASPYAGQYDEELVLTLSDWYHKQMPELIPGFLSPIQNPSGAEPIPDSAIINDNATTSFAITPGKTYMVRIINMANFAAFFVKFDQHEMTIIEVDGVYTVAQKTDLIYLSDAQRMSVLITAKPNADENFAFVGAMDPSMFDSVPSTLDLNATGYLVYDAAKPLPSEAPTFASYDGGLAFDDFGLVPYDKLALFAPVTRQIIFNVNSGVTDNQNRFTINNITYTEPKVPSLYTALSVGKDATNPIVYGHAANAHVVDYYDTVEVVVNNFDTGGHPLHIHGHNFQIVQRSATNAGVYGGMPIDPPATPIRRDVVKVNADWHLIAGFFATFVEAPLQLQSQTVPADQYQVCKDQGLPYQGNAAANTQNYTDLDGANNVPPPINDQG</sequence>
<proteinExistence type="inferred from homology"/>
<dbReference type="FunFam" id="2.60.40.420:FF:000071">
    <property type="entry name" value="Conidial pigment biosynthesis oxidase Abr1/brown 1"/>
    <property type="match status" value="1"/>
</dbReference>
<accession>A0A8H6CEJ0</accession>
<evidence type="ECO:0000256" key="3">
    <source>
        <dbReference type="ARBA" id="ARBA00023008"/>
    </source>
</evidence>
<evidence type="ECO:0000256" key="2">
    <source>
        <dbReference type="ARBA" id="ARBA00022729"/>
    </source>
</evidence>
<feature type="domain" description="Plastocyanin-like" evidence="7">
    <location>
        <begin position="27"/>
        <end position="143"/>
    </location>
</feature>
<protein>
    <recommendedName>
        <fullName evidence="10">Laccase</fullName>
    </recommendedName>
</protein>
<dbReference type="Pfam" id="PF00394">
    <property type="entry name" value="Cu-oxidase"/>
    <property type="match status" value="1"/>
</dbReference>
<dbReference type="GO" id="GO:0004322">
    <property type="term" value="F:ferroxidase activity"/>
    <property type="evidence" value="ECO:0007669"/>
    <property type="project" value="TreeGrafter"/>
</dbReference>
<evidence type="ECO:0000256" key="4">
    <source>
        <dbReference type="SAM" id="SignalP"/>
    </source>
</evidence>
<dbReference type="CDD" id="cd13851">
    <property type="entry name" value="CuRO_1_Fet3p"/>
    <property type="match status" value="1"/>
</dbReference>
<reference evidence="8 9" key="1">
    <citation type="journal article" date="2020" name="Genomics">
        <title>Complete, high-quality genomes from long-read metagenomic sequencing of two wolf lichen thalli reveals enigmatic genome architecture.</title>
        <authorList>
            <person name="McKenzie S.K."/>
            <person name="Walston R.F."/>
            <person name="Allen J.L."/>
        </authorList>
    </citation>
    <scope>NUCLEOTIDE SEQUENCE [LARGE SCALE GENOMIC DNA]</scope>
    <source>
        <strain evidence="8">WasteWater1</strain>
    </source>
</reference>
<evidence type="ECO:0000256" key="1">
    <source>
        <dbReference type="ARBA" id="ARBA00010609"/>
    </source>
</evidence>
<evidence type="ECO:0000259" key="5">
    <source>
        <dbReference type="Pfam" id="PF00394"/>
    </source>
</evidence>
<evidence type="ECO:0000259" key="6">
    <source>
        <dbReference type="Pfam" id="PF07731"/>
    </source>
</evidence>
<dbReference type="InterPro" id="IPR044130">
    <property type="entry name" value="CuRO_2_Fet3-like"/>
</dbReference>
<evidence type="ECO:0000313" key="9">
    <source>
        <dbReference type="Proteomes" id="UP000593566"/>
    </source>
</evidence>
<dbReference type="PANTHER" id="PTHR11709">
    <property type="entry name" value="MULTI-COPPER OXIDASE"/>
    <property type="match status" value="1"/>
</dbReference>
<evidence type="ECO:0008006" key="10">
    <source>
        <dbReference type="Google" id="ProtNLM"/>
    </source>
</evidence>
<dbReference type="RefSeq" id="XP_037151462.1">
    <property type="nucleotide sequence ID" value="XM_037292923.1"/>
</dbReference>
<feature type="domain" description="Plastocyanin-like" evidence="6">
    <location>
        <begin position="363"/>
        <end position="465"/>
    </location>
</feature>
<dbReference type="GO" id="GO:0033573">
    <property type="term" value="C:high-affinity iron permease complex"/>
    <property type="evidence" value="ECO:0007669"/>
    <property type="project" value="TreeGrafter"/>
</dbReference>
<dbReference type="GeneID" id="59330409"/>
<evidence type="ECO:0000259" key="7">
    <source>
        <dbReference type="Pfam" id="PF07732"/>
    </source>
</evidence>
<dbReference type="EMBL" id="JACCJB010000013">
    <property type="protein sequence ID" value="KAF6222027.1"/>
    <property type="molecule type" value="Genomic_DNA"/>
</dbReference>
<feature type="chain" id="PRO_5034857400" description="Laccase" evidence="4">
    <location>
        <begin position="16"/>
        <end position="524"/>
    </location>
</feature>
<evidence type="ECO:0000313" key="8">
    <source>
        <dbReference type="EMBL" id="KAF6222027.1"/>
    </source>
</evidence>
<dbReference type="Gene3D" id="2.60.40.420">
    <property type="entry name" value="Cupredoxins - blue copper proteins"/>
    <property type="match status" value="3"/>
</dbReference>
<feature type="domain" description="Plastocyanin-like" evidence="5">
    <location>
        <begin position="152"/>
        <end position="300"/>
    </location>
</feature>
<dbReference type="GO" id="GO:0033215">
    <property type="term" value="P:reductive iron assimilation"/>
    <property type="evidence" value="ECO:0007669"/>
    <property type="project" value="TreeGrafter"/>
</dbReference>
<keyword evidence="2 4" id="KW-0732">Signal</keyword>